<dbReference type="AlphaFoldDB" id="A0A1H5S1W7"/>
<dbReference type="Proteomes" id="UP000236728">
    <property type="component" value="Unassembled WGS sequence"/>
</dbReference>
<evidence type="ECO:0000313" key="1">
    <source>
        <dbReference type="EMBL" id="SEF43898.1"/>
    </source>
</evidence>
<keyword evidence="2" id="KW-1185">Reference proteome</keyword>
<evidence type="ECO:0000313" key="2">
    <source>
        <dbReference type="Proteomes" id="UP000236728"/>
    </source>
</evidence>
<gene>
    <name evidence="1" type="ORF">SAMN05421819_0023</name>
</gene>
<organism evidence="1 2">
    <name type="scientific">Bryocella elongata</name>
    <dbReference type="NCBI Taxonomy" id="863522"/>
    <lineage>
        <taxon>Bacteria</taxon>
        <taxon>Pseudomonadati</taxon>
        <taxon>Acidobacteriota</taxon>
        <taxon>Terriglobia</taxon>
        <taxon>Terriglobales</taxon>
        <taxon>Acidobacteriaceae</taxon>
        <taxon>Bryocella</taxon>
    </lineage>
</organism>
<sequence>MLEKTSLRSDNEDKLVAAVGLYFADLPDEIYGVGPAQTPGKLSGEEARIKQVEIMTEMCAHTLSMASGLACGCIRLHTGKQTRGESYFVN</sequence>
<reference evidence="1 2" key="1">
    <citation type="submission" date="2016-10" db="EMBL/GenBank/DDBJ databases">
        <authorList>
            <person name="de Groot N.N."/>
        </authorList>
    </citation>
    <scope>NUCLEOTIDE SEQUENCE [LARGE SCALE GENOMIC DNA]</scope>
    <source>
        <strain evidence="1 2">DSM 22489</strain>
    </source>
</reference>
<dbReference type="EMBL" id="FNVA01000001">
    <property type="protein sequence ID" value="SEF43898.1"/>
    <property type="molecule type" value="Genomic_DNA"/>
</dbReference>
<accession>A0A1H5S1W7</accession>
<name>A0A1H5S1W7_9BACT</name>
<proteinExistence type="predicted"/>
<protein>
    <submittedName>
        <fullName evidence="1">Uncharacterized protein</fullName>
    </submittedName>
</protein>